<proteinExistence type="inferred from homology"/>
<dbReference type="Pfam" id="PF04548">
    <property type="entry name" value="AIG1"/>
    <property type="match status" value="1"/>
</dbReference>
<dbReference type="PANTHER" id="PTHR32046">
    <property type="entry name" value="G DOMAIN-CONTAINING PROTEIN"/>
    <property type="match status" value="1"/>
</dbReference>
<evidence type="ECO:0000256" key="2">
    <source>
        <dbReference type="ARBA" id="ARBA00022741"/>
    </source>
</evidence>
<feature type="coiled-coil region" evidence="3">
    <location>
        <begin position="279"/>
        <end position="309"/>
    </location>
</feature>
<dbReference type="InterPro" id="IPR025662">
    <property type="entry name" value="Sigma_54_int_dom_ATP-bd_1"/>
</dbReference>
<dbReference type="SMART" id="SM00382">
    <property type="entry name" value="AAA"/>
    <property type="match status" value="1"/>
</dbReference>
<evidence type="ECO:0000313" key="6">
    <source>
        <dbReference type="Proteomes" id="UP001476798"/>
    </source>
</evidence>
<evidence type="ECO:0000259" key="4">
    <source>
        <dbReference type="SMART" id="SM00382"/>
    </source>
</evidence>
<evidence type="ECO:0000313" key="5">
    <source>
        <dbReference type="EMBL" id="MEQ2160111.1"/>
    </source>
</evidence>
<evidence type="ECO:0000256" key="1">
    <source>
        <dbReference type="ARBA" id="ARBA00008535"/>
    </source>
</evidence>
<evidence type="ECO:0000256" key="3">
    <source>
        <dbReference type="SAM" id="Coils"/>
    </source>
</evidence>
<dbReference type="EMBL" id="JAHRIO010004647">
    <property type="protein sequence ID" value="MEQ2160111.1"/>
    <property type="molecule type" value="Genomic_DNA"/>
</dbReference>
<name>A0ABV0MLW9_9TELE</name>
<gene>
    <name evidence="5" type="ORF">GOODEAATRI_030094</name>
</gene>
<reference evidence="5 6" key="1">
    <citation type="submission" date="2021-06" db="EMBL/GenBank/DDBJ databases">
        <authorList>
            <person name="Palmer J.M."/>
        </authorList>
    </citation>
    <scope>NUCLEOTIDE SEQUENCE [LARGE SCALE GENOMIC DNA]</scope>
    <source>
        <strain evidence="5 6">GA_2019</strain>
        <tissue evidence="5">Muscle</tissue>
    </source>
</reference>
<comment type="similarity">
    <text evidence="1">Belongs to the TRAFAC class TrmE-Era-EngA-EngB-Septin-like GTPase superfamily. AIG1/Toc34/Toc159-like paraseptin GTPase family. IAN subfamily.</text>
</comment>
<keyword evidence="2" id="KW-0547">Nucleotide-binding</keyword>
<dbReference type="Gene3D" id="3.40.50.300">
    <property type="entry name" value="P-loop containing nucleotide triphosphate hydrolases"/>
    <property type="match status" value="1"/>
</dbReference>
<dbReference type="InterPro" id="IPR003593">
    <property type="entry name" value="AAA+_ATPase"/>
</dbReference>
<dbReference type="PROSITE" id="PS00675">
    <property type="entry name" value="SIGMA54_INTERACT_1"/>
    <property type="match status" value="1"/>
</dbReference>
<keyword evidence="3" id="KW-0175">Coiled coil</keyword>
<keyword evidence="6" id="KW-1185">Reference proteome</keyword>
<organism evidence="5 6">
    <name type="scientific">Goodea atripinnis</name>
    <dbReference type="NCBI Taxonomy" id="208336"/>
    <lineage>
        <taxon>Eukaryota</taxon>
        <taxon>Metazoa</taxon>
        <taxon>Chordata</taxon>
        <taxon>Craniata</taxon>
        <taxon>Vertebrata</taxon>
        <taxon>Euteleostomi</taxon>
        <taxon>Actinopterygii</taxon>
        <taxon>Neopterygii</taxon>
        <taxon>Teleostei</taxon>
        <taxon>Neoteleostei</taxon>
        <taxon>Acanthomorphata</taxon>
        <taxon>Ovalentaria</taxon>
        <taxon>Atherinomorphae</taxon>
        <taxon>Cyprinodontiformes</taxon>
        <taxon>Goodeidae</taxon>
        <taxon>Goodea</taxon>
    </lineage>
</organism>
<sequence>MIGASGPPAVYQLRTKKEKFGTLTRVSVGQKDVKKPNRNILLVGETGAGKSTLINVLLNYSMGVQFEDEVWFQITEEEGRRYQIESQTSDVIIYDIFESYTLPFSLTIIDTPGFGNSRGIEKDVTVRERLMDLFQSNDGVHELHAVGLVMKANENRLNDRLMYICDSVMSLFGENMEKNIVVLVTNSDGTTPENVLQALEATKTKCARDEKNQPVHFLLGSKQTLKRDTTEKAAALKYSWEFSYKQLSHLSQYLTRSKPQTLVTTIEVLNDRIKLTACIQNLQERIRLIELKQTEIRRTREALKNHEEEMKRNIKFTVEVDEVYQHQQHFNGGMWGLVFYNAAVSCFHCERTCHYPCTMAWSPDSCQVMIDGFCTVCRCHASAHVKQEWRYNSRTRRVQKTLEDVKRRYETNKAECKKKSSLLESLETESRKLSAERSQLTDEAYYHVVRLEQIALRQDSLSTCILLDVLIDQIKHKKDTWKVQKLEEMRSRMDEDKRRSGLLYMASAFSDSKKKKGRF</sequence>
<feature type="coiled-coil region" evidence="3">
    <location>
        <begin position="416"/>
        <end position="443"/>
    </location>
</feature>
<feature type="domain" description="AAA+ ATPase" evidence="4">
    <location>
        <begin position="36"/>
        <end position="221"/>
    </location>
</feature>
<protein>
    <recommendedName>
        <fullName evidence="4">AAA+ ATPase domain-containing protein</fullName>
    </recommendedName>
</protein>
<dbReference type="Proteomes" id="UP001476798">
    <property type="component" value="Unassembled WGS sequence"/>
</dbReference>
<dbReference type="SUPFAM" id="SSF52540">
    <property type="entry name" value="P-loop containing nucleoside triphosphate hydrolases"/>
    <property type="match status" value="2"/>
</dbReference>
<comment type="caution">
    <text evidence="5">The sequence shown here is derived from an EMBL/GenBank/DDBJ whole genome shotgun (WGS) entry which is preliminary data.</text>
</comment>
<dbReference type="PANTHER" id="PTHR32046:SF11">
    <property type="entry name" value="IMMUNE-ASSOCIATED NUCLEOTIDE-BINDING PROTEIN 10-LIKE"/>
    <property type="match status" value="1"/>
</dbReference>
<dbReference type="InterPro" id="IPR006703">
    <property type="entry name" value="G_AIG1"/>
</dbReference>
<accession>A0ABV0MLW9</accession>
<dbReference type="InterPro" id="IPR027417">
    <property type="entry name" value="P-loop_NTPase"/>
</dbReference>